<accession>A0A0V9UEF7</accession>
<dbReference type="PATRIC" id="fig|1441730.3.peg.4786"/>
<name>A0A0V9UEF7_9NOCA</name>
<evidence type="ECO:0000313" key="2">
    <source>
        <dbReference type="Proteomes" id="UP000053060"/>
    </source>
</evidence>
<dbReference type="AlphaFoldDB" id="A0A0V9UEF7"/>
<sequence length="64" mass="6802">MSIRPEVVDHRRMIDAIIRLVRTLPARIPAVQSADPFVGIAAISAGAAECTADAVADYAIRVSI</sequence>
<proteinExistence type="predicted"/>
<gene>
    <name evidence="1" type="ORF">Z045_22870</name>
</gene>
<dbReference type="EMBL" id="AZXY01000015">
    <property type="protein sequence ID" value="KSZ56446.1"/>
    <property type="molecule type" value="Genomic_DNA"/>
</dbReference>
<reference evidence="1 2" key="2">
    <citation type="journal article" date="2016" name="Genome Announc.">
        <title>Draft Genome Sequence of a Versatile Hydrocarbon-Degrading Bacterium, Rhodococcus pyridinivorans Strain KG-16, Collected from Oil Fields in India.</title>
        <authorList>
            <person name="Aggarwal R.K."/>
            <person name="Dawar C."/>
            <person name="Phanindranath R."/>
            <person name="Mutnuri L."/>
            <person name="Dayal A.M."/>
        </authorList>
    </citation>
    <scope>NUCLEOTIDE SEQUENCE [LARGE SCALE GENOMIC DNA]</scope>
    <source>
        <strain evidence="1 2">KG-16</strain>
    </source>
</reference>
<comment type="caution">
    <text evidence="1">The sequence shown here is derived from an EMBL/GenBank/DDBJ whole genome shotgun (WGS) entry which is preliminary data.</text>
</comment>
<evidence type="ECO:0000313" key="1">
    <source>
        <dbReference type="EMBL" id="KSZ56446.1"/>
    </source>
</evidence>
<dbReference type="Proteomes" id="UP000053060">
    <property type="component" value="Unassembled WGS sequence"/>
</dbReference>
<reference evidence="2" key="1">
    <citation type="submission" date="2015-01" db="EMBL/GenBank/DDBJ databases">
        <title>Draft genome sequence of Rhodococcus pyridinivorans strain KG-16, a hydrocarbon-degrading bacterium.</title>
        <authorList>
            <person name="Aggarwal R.K."/>
            <person name="Dawar C."/>
        </authorList>
    </citation>
    <scope>NUCLEOTIDE SEQUENCE [LARGE SCALE GENOMIC DNA]</scope>
    <source>
        <strain evidence="2">KG-16</strain>
    </source>
</reference>
<organism evidence="1 2">
    <name type="scientific">Rhodococcus pyridinivorans KG-16</name>
    <dbReference type="NCBI Taxonomy" id="1441730"/>
    <lineage>
        <taxon>Bacteria</taxon>
        <taxon>Bacillati</taxon>
        <taxon>Actinomycetota</taxon>
        <taxon>Actinomycetes</taxon>
        <taxon>Mycobacteriales</taxon>
        <taxon>Nocardiaceae</taxon>
        <taxon>Rhodococcus</taxon>
    </lineage>
</organism>
<protein>
    <submittedName>
        <fullName evidence="1">Uncharacterized protein</fullName>
    </submittedName>
</protein>